<dbReference type="PaxDb" id="2711-XP_006466482.1"/>
<proteinExistence type="inferred from homology"/>
<dbReference type="EMBL" id="KK784878">
    <property type="protein sequence ID" value="KDO78963.1"/>
    <property type="molecule type" value="Genomic_DNA"/>
</dbReference>
<evidence type="ECO:0000313" key="4">
    <source>
        <dbReference type="EMBL" id="KDO78963.1"/>
    </source>
</evidence>
<dbReference type="PANTHER" id="PTHR31304:SF1">
    <property type="entry name" value="LOB DOMAIN-CONTAINING PROTEIN 39"/>
    <property type="match status" value="1"/>
</dbReference>
<name>A0A067GGX2_CITSI</name>
<accession>A0A067GGX2</accession>
<evidence type="ECO:0000259" key="3">
    <source>
        <dbReference type="PROSITE" id="PS50891"/>
    </source>
</evidence>
<comment type="similarity">
    <text evidence="1">Belongs to the LOB domain-containing protein family.</text>
</comment>
<protein>
    <recommendedName>
        <fullName evidence="3">LOB domain-containing protein</fullName>
    </recommendedName>
</protein>
<organism evidence="4 5">
    <name type="scientific">Citrus sinensis</name>
    <name type="common">Sweet orange</name>
    <name type="synonym">Citrus aurantium var. sinensis</name>
    <dbReference type="NCBI Taxonomy" id="2711"/>
    <lineage>
        <taxon>Eukaryota</taxon>
        <taxon>Viridiplantae</taxon>
        <taxon>Streptophyta</taxon>
        <taxon>Embryophyta</taxon>
        <taxon>Tracheophyta</taxon>
        <taxon>Spermatophyta</taxon>
        <taxon>Magnoliopsida</taxon>
        <taxon>eudicotyledons</taxon>
        <taxon>Gunneridae</taxon>
        <taxon>Pentapetalae</taxon>
        <taxon>rosids</taxon>
        <taxon>malvids</taxon>
        <taxon>Sapindales</taxon>
        <taxon>Rutaceae</taxon>
        <taxon>Aurantioideae</taxon>
        <taxon>Citrus</taxon>
    </lineage>
</organism>
<dbReference type="PANTHER" id="PTHR31304">
    <property type="entry name" value="LOB DOMAIN-CONTAINING PROTEIN 38"/>
    <property type="match status" value="1"/>
</dbReference>
<dbReference type="KEGG" id="cit:102609800"/>
<dbReference type="AlphaFoldDB" id="A0A067GGX2"/>
<reference evidence="4 5" key="1">
    <citation type="submission" date="2014-04" db="EMBL/GenBank/DDBJ databases">
        <authorList>
            <consortium name="International Citrus Genome Consortium"/>
            <person name="Gmitter F."/>
            <person name="Chen C."/>
            <person name="Farmerie W."/>
            <person name="Harkins T."/>
            <person name="Desany B."/>
            <person name="Mohiuddin M."/>
            <person name="Kodira C."/>
            <person name="Borodovsky M."/>
            <person name="Lomsadze A."/>
            <person name="Burns P."/>
            <person name="Jenkins J."/>
            <person name="Prochnik S."/>
            <person name="Shu S."/>
            <person name="Chapman J."/>
            <person name="Pitluck S."/>
            <person name="Schmutz J."/>
            <person name="Rokhsar D."/>
        </authorList>
    </citation>
    <scope>NUCLEOTIDE SEQUENCE</scope>
</reference>
<dbReference type="PROSITE" id="PS50891">
    <property type="entry name" value="LOB"/>
    <property type="match status" value="1"/>
</dbReference>
<evidence type="ECO:0000313" key="5">
    <source>
        <dbReference type="Proteomes" id="UP000027120"/>
    </source>
</evidence>
<feature type="region of interest" description="Disordered" evidence="2">
    <location>
        <begin position="190"/>
        <end position="214"/>
    </location>
</feature>
<dbReference type="Proteomes" id="UP000027120">
    <property type="component" value="Unassembled WGS sequence"/>
</dbReference>
<sequence>MSCNGCRVLRKGCSESCILRPCLQWIESPESQGHATVFVAKFFGRAGLMSFISAVPESQRPALFQSLLYEACGRTVNPVNGAVGLLWTGNWHVCQAAVETVLRGGTLRPVPELLNSCGGSPTPTSDEVSEAEVTCTDMSRLQDRSFPSSHCRFSSSRSKVSPAKRKRVEESAMKLQQSDLDLRLTPRFTGKVPPEVRRRPGTPSMNSEESGTTTCFESGLTDHRYLNGAEERKLLNLFV</sequence>
<dbReference type="eggNOG" id="ENOG502QU8T">
    <property type="taxonomic scope" value="Eukaryota"/>
</dbReference>
<evidence type="ECO:0000256" key="1">
    <source>
        <dbReference type="ARBA" id="ARBA00005474"/>
    </source>
</evidence>
<dbReference type="STRING" id="2711.A0A067GGX2"/>
<evidence type="ECO:0000256" key="2">
    <source>
        <dbReference type="SAM" id="MobiDB-lite"/>
    </source>
</evidence>
<feature type="domain" description="LOB" evidence="3">
    <location>
        <begin position="1"/>
        <end position="107"/>
    </location>
</feature>
<gene>
    <name evidence="4" type="ORF">CISIN_1g026365mg</name>
</gene>
<keyword evidence="5" id="KW-1185">Reference proteome</keyword>
<feature type="compositionally biased region" description="Polar residues" evidence="2">
    <location>
        <begin position="203"/>
        <end position="214"/>
    </location>
</feature>
<dbReference type="Pfam" id="PF03195">
    <property type="entry name" value="LOB"/>
    <property type="match status" value="1"/>
</dbReference>
<dbReference type="GO" id="GO:0010468">
    <property type="term" value="P:regulation of gene expression"/>
    <property type="evidence" value="ECO:0000318"/>
    <property type="project" value="GO_Central"/>
</dbReference>
<dbReference type="InterPro" id="IPR004883">
    <property type="entry name" value="LOB"/>
</dbReference>